<name>A0A1Y6CQK2_9BACT</name>
<dbReference type="Proteomes" id="UP000192907">
    <property type="component" value="Unassembled WGS sequence"/>
</dbReference>
<organism evidence="1 2">
    <name type="scientific">Pseudobacteriovorax antillogorgiicola</name>
    <dbReference type="NCBI Taxonomy" id="1513793"/>
    <lineage>
        <taxon>Bacteria</taxon>
        <taxon>Pseudomonadati</taxon>
        <taxon>Bdellovibrionota</taxon>
        <taxon>Oligoflexia</taxon>
        <taxon>Oligoflexales</taxon>
        <taxon>Pseudobacteriovoracaceae</taxon>
        <taxon>Pseudobacteriovorax</taxon>
    </lineage>
</organism>
<evidence type="ECO:0000313" key="1">
    <source>
        <dbReference type="EMBL" id="SMF83512.1"/>
    </source>
</evidence>
<reference evidence="2" key="1">
    <citation type="submission" date="2017-04" db="EMBL/GenBank/DDBJ databases">
        <authorList>
            <person name="Varghese N."/>
            <person name="Submissions S."/>
        </authorList>
    </citation>
    <scope>NUCLEOTIDE SEQUENCE [LARGE SCALE GENOMIC DNA]</scope>
    <source>
        <strain evidence="2">RKEM611</strain>
    </source>
</reference>
<evidence type="ECO:0000313" key="2">
    <source>
        <dbReference type="Proteomes" id="UP000192907"/>
    </source>
</evidence>
<accession>A0A1Y6CQK2</accession>
<proteinExistence type="predicted"/>
<gene>
    <name evidence="1" type="ORF">SAMN06296036_14718</name>
</gene>
<sequence>MSRLNISSKDEYVEQEYPRELLVKKLGLEGKVYFDQPFEVFDDHAQIYEMAALSP</sequence>
<protein>
    <submittedName>
        <fullName evidence="1">Uncharacterized protein</fullName>
    </submittedName>
</protein>
<dbReference type="EMBL" id="FWZT01000047">
    <property type="protein sequence ID" value="SMF83512.1"/>
    <property type="molecule type" value="Genomic_DNA"/>
</dbReference>
<dbReference type="RefSeq" id="WP_159455757.1">
    <property type="nucleotide sequence ID" value="NZ_FWZT01000047.1"/>
</dbReference>
<keyword evidence="2" id="KW-1185">Reference proteome</keyword>
<dbReference type="AlphaFoldDB" id="A0A1Y6CQK2"/>